<dbReference type="AlphaFoldDB" id="A0A1M3TXN6"/>
<organism evidence="2 3">
    <name type="scientific">Aspergillus luchuensis (strain CBS 106.47)</name>
    <dbReference type="NCBI Taxonomy" id="1137211"/>
    <lineage>
        <taxon>Eukaryota</taxon>
        <taxon>Fungi</taxon>
        <taxon>Dikarya</taxon>
        <taxon>Ascomycota</taxon>
        <taxon>Pezizomycotina</taxon>
        <taxon>Eurotiomycetes</taxon>
        <taxon>Eurotiomycetidae</taxon>
        <taxon>Eurotiales</taxon>
        <taxon>Aspergillaceae</taxon>
        <taxon>Aspergillus</taxon>
        <taxon>Aspergillus subgen. Circumdati</taxon>
    </lineage>
</organism>
<gene>
    <name evidence="2" type="ORF">ASPFODRAFT_451933</name>
</gene>
<name>A0A1M3TXN6_ASPLC</name>
<reference evidence="3" key="1">
    <citation type="journal article" date="2017" name="Genome Biol.">
        <title>Comparative genomics reveals high biological diversity and specific adaptations in the industrially and medically important fungal genus Aspergillus.</title>
        <authorList>
            <person name="de Vries R.P."/>
            <person name="Riley R."/>
            <person name="Wiebenga A."/>
            <person name="Aguilar-Osorio G."/>
            <person name="Amillis S."/>
            <person name="Uchima C.A."/>
            <person name="Anderluh G."/>
            <person name="Asadollahi M."/>
            <person name="Askin M."/>
            <person name="Barry K."/>
            <person name="Battaglia E."/>
            <person name="Bayram O."/>
            <person name="Benocci T."/>
            <person name="Braus-Stromeyer S.A."/>
            <person name="Caldana C."/>
            <person name="Canovas D."/>
            <person name="Cerqueira G.C."/>
            <person name="Chen F."/>
            <person name="Chen W."/>
            <person name="Choi C."/>
            <person name="Clum A."/>
            <person name="Dos Santos R.A."/>
            <person name="Damasio A.R."/>
            <person name="Diallinas G."/>
            <person name="Emri T."/>
            <person name="Fekete E."/>
            <person name="Flipphi M."/>
            <person name="Freyberg S."/>
            <person name="Gallo A."/>
            <person name="Gournas C."/>
            <person name="Habgood R."/>
            <person name="Hainaut M."/>
            <person name="Harispe M.L."/>
            <person name="Henrissat B."/>
            <person name="Hilden K.S."/>
            <person name="Hope R."/>
            <person name="Hossain A."/>
            <person name="Karabika E."/>
            <person name="Karaffa L."/>
            <person name="Karanyi Z."/>
            <person name="Krasevec N."/>
            <person name="Kuo A."/>
            <person name="Kusch H."/>
            <person name="LaButti K."/>
            <person name="Lagendijk E.L."/>
            <person name="Lapidus A."/>
            <person name="Levasseur A."/>
            <person name="Lindquist E."/>
            <person name="Lipzen A."/>
            <person name="Logrieco A.F."/>
            <person name="MacCabe A."/>
            <person name="Maekelae M.R."/>
            <person name="Malavazi I."/>
            <person name="Melin P."/>
            <person name="Meyer V."/>
            <person name="Mielnichuk N."/>
            <person name="Miskei M."/>
            <person name="Molnar A.P."/>
            <person name="Mule G."/>
            <person name="Ngan C.Y."/>
            <person name="Orejas M."/>
            <person name="Orosz E."/>
            <person name="Ouedraogo J.P."/>
            <person name="Overkamp K.M."/>
            <person name="Park H.-S."/>
            <person name="Perrone G."/>
            <person name="Piumi F."/>
            <person name="Punt P.J."/>
            <person name="Ram A.F."/>
            <person name="Ramon A."/>
            <person name="Rauscher S."/>
            <person name="Record E."/>
            <person name="Riano-Pachon D.M."/>
            <person name="Robert V."/>
            <person name="Roehrig J."/>
            <person name="Ruller R."/>
            <person name="Salamov A."/>
            <person name="Salih N.S."/>
            <person name="Samson R.A."/>
            <person name="Sandor E."/>
            <person name="Sanguinetti M."/>
            <person name="Schuetze T."/>
            <person name="Sepcic K."/>
            <person name="Shelest E."/>
            <person name="Sherlock G."/>
            <person name="Sophianopoulou V."/>
            <person name="Squina F.M."/>
            <person name="Sun H."/>
            <person name="Susca A."/>
            <person name="Todd R.B."/>
            <person name="Tsang A."/>
            <person name="Unkles S.E."/>
            <person name="van de Wiele N."/>
            <person name="van Rossen-Uffink D."/>
            <person name="Oliveira J.V."/>
            <person name="Vesth T.C."/>
            <person name="Visser J."/>
            <person name="Yu J.-H."/>
            <person name="Zhou M."/>
            <person name="Andersen M.R."/>
            <person name="Archer D.B."/>
            <person name="Baker S.E."/>
            <person name="Benoit I."/>
            <person name="Brakhage A.A."/>
            <person name="Braus G.H."/>
            <person name="Fischer R."/>
            <person name="Frisvad J.C."/>
            <person name="Goldman G.H."/>
            <person name="Houbraken J."/>
            <person name="Oakley B."/>
            <person name="Pocsi I."/>
            <person name="Scazzocchio C."/>
            <person name="Seiboth B."/>
            <person name="vanKuyk P.A."/>
            <person name="Wortman J."/>
            <person name="Dyer P.S."/>
            <person name="Grigoriev I.V."/>
        </authorList>
    </citation>
    <scope>NUCLEOTIDE SEQUENCE [LARGE SCALE GENOMIC DNA]</scope>
    <source>
        <strain evidence="3">CBS 106.47</strain>
    </source>
</reference>
<feature type="region of interest" description="Disordered" evidence="1">
    <location>
        <begin position="158"/>
        <end position="195"/>
    </location>
</feature>
<evidence type="ECO:0000313" key="3">
    <source>
        <dbReference type="Proteomes" id="UP000184063"/>
    </source>
</evidence>
<dbReference type="Proteomes" id="UP000184063">
    <property type="component" value="Unassembled WGS sequence"/>
</dbReference>
<evidence type="ECO:0000313" key="2">
    <source>
        <dbReference type="EMBL" id="OJZ91374.1"/>
    </source>
</evidence>
<evidence type="ECO:0000256" key="1">
    <source>
        <dbReference type="SAM" id="MobiDB-lite"/>
    </source>
</evidence>
<dbReference type="VEuPathDB" id="FungiDB:ASPFODRAFT_451933"/>
<feature type="compositionally biased region" description="Basic and acidic residues" evidence="1">
    <location>
        <begin position="177"/>
        <end position="195"/>
    </location>
</feature>
<protein>
    <submittedName>
        <fullName evidence="2">Uncharacterized protein</fullName>
    </submittedName>
</protein>
<accession>A0A1M3TXN6</accession>
<proteinExistence type="predicted"/>
<dbReference type="EMBL" id="KV878237">
    <property type="protein sequence ID" value="OJZ91374.1"/>
    <property type="molecule type" value="Genomic_DNA"/>
</dbReference>
<sequence length="195" mass="21735">MEIPRSHLNQEIGTMARRLSVPNPTTAILTPQIGPFKGDPCSTDSTLELDPNLFASPYSSDPPRGLICDAQSVRRLQGNRILSCSINSTCSTHKVIRVRSPWRRRGEGILIFPDCHNGTNIRWGLFKLCLKHTSVSSFSKTFFPLVFRLETHSPSPCGPLDQGDPILSDSSSLLLPKRPEPRREDPLPKDVRHVS</sequence>